<keyword evidence="1" id="KW-0472">Membrane</keyword>
<accession>A0A1W1V1Y9</accession>
<feature type="transmembrane region" description="Helical" evidence="1">
    <location>
        <begin position="107"/>
        <end position="125"/>
    </location>
</feature>
<dbReference type="AlphaFoldDB" id="A0A1W1V1Y9"/>
<keyword evidence="1" id="KW-0812">Transmembrane</keyword>
<dbReference type="STRING" id="1122938.SAMN05660772_02719"/>
<evidence type="ECO:0000256" key="1">
    <source>
        <dbReference type="SAM" id="Phobius"/>
    </source>
</evidence>
<evidence type="ECO:0000313" key="2">
    <source>
        <dbReference type="EMBL" id="SMB87335.1"/>
    </source>
</evidence>
<proteinExistence type="predicted"/>
<dbReference type="InterPro" id="IPR010654">
    <property type="entry name" value="Phage_lambda_tail_I"/>
</dbReference>
<name>A0A1W1V1Y9_9PAST</name>
<dbReference type="Pfam" id="PF06805">
    <property type="entry name" value="Lambda_tail_I"/>
    <property type="match status" value="1"/>
</dbReference>
<gene>
    <name evidence="2" type="ORF">SAMN05660772_02719</name>
</gene>
<dbReference type="EMBL" id="FWWV01000033">
    <property type="protein sequence ID" value="SMB87335.1"/>
    <property type="molecule type" value="Genomic_DNA"/>
</dbReference>
<feature type="transmembrane region" description="Helical" evidence="1">
    <location>
        <begin position="77"/>
        <end position="101"/>
    </location>
</feature>
<reference evidence="3" key="1">
    <citation type="submission" date="2017-04" db="EMBL/GenBank/DDBJ databases">
        <authorList>
            <person name="Varghese N."/>
            <person name="Submissions S."/>
        </authorList>
    </citation>
    <scope>NUCLEOTIDE SEQUENCE [LARGE SCALE GENOMIC DNA]</scope>
    <source>
        <strain evidence="3">DSM 23072</strain>
    </source>
</reference>
<dbReference type="Proteomes" id="UP000192408">
    <property type="component" value="Unassembled WGS sequence"/>
</dbReference>
<sequence length="183" mass="19719">MATVRFYGDLQRFGTEFKLNVDTAQEALQGLYVQVKGLKAKINKGYYRIKIAGKEYGMNDIRIGLTTRLKTNSVINLIPVIAGASAAFRFVAGAILAVVGAIMVNPYMIAIGAALAIGGAVELLTKPPGMNIKTDDAEKKTNTSFSSIKNLTPQGRPVPLLYGEIMHSIVLISQGLEVFTPED</sequence>
<evidence type="ECO:0000313" key="3">
    <source>
        <dbReference type="Proteomes" id="UP000192408"/>
    </source>
</evidence>
<dbReference type="RefSeq" id="WP_084257500.1">
    <property type="nucleotide sequence ID" value="NZ_FWWV01000033.1"/>
</dbReference>
<organism evidence="2 3">
    <name type="scientific">Pasteurella testudinis DSM 23072</name>
    <dbReference type="NCBI Taxonomy" id="1122938"/>
    <lineage>
        <taxon>Bacteria</taxon>
        <taxon>Pseudomonadati</taxon>
        <taxon>Pseudomonadota</taxon>
        <taxon>Gammaproteobacteria</taxon>
        <taxon>Pasteurellales</taxon>
        <taxon>Pasteurellaceae</taxon>
        <taxon>Pasteurella</taxon>
    </lineage>
</organism>
<keyword evidence="3" id="KW-1185">Reference proteome</keyword>
<protein>
    <submittedName>
        <fullName evidence="2">Phage-related protein, tail component</fullName>
    </submittedName>
</protein>
<keyword evidence="1" id="KW-1133">Transmembrane helix</keyword>